<proteinExistence type="predicted"/>
<accession>A0A5D2ALP1</accession>
<evidence type="ECO:0000313" key="2">
    <source>
        <dbReference type="EMBL" id="TYG45348.1"/>
    </source>
</evidence>
<organism evidence="2 3">
    <name type="scientific">Gossypium darwinii</name>
    <name type="common">Darwin's cotton</name>
    <name type="synonym">Gossypium barbadense var. darwinii</name>
    <dbReference type="NCBI Taxonomy" id="34276"/>
    <lineage>
        <taxon>Eukaryota</taxon>
        <taxon>Viridiplantae</taxon>
        <taxon>Streptophyta</taxon>
        <taxon>Embryophyta</taxon>
        <taxon>Tracheophyta</taxon>
        <taxon>Spermatophyta</taxon>
        <taxon>Magnoliopsida</taxon>
        <taxon>eudicotyledons</taxon>
        <taxon>Gunneridae</taxon>
        <taxon>Pentapetalae</taxon>
        <taxon>rosids</taxon>
        <taxon>malvids</taxon>
        <taxon>Malvales</taxon>
        <taxon>Malvaceae</taxon>
        <taxon>Malvoideae</taxon>
        <taxon>Gossypium</taxon>
    </lineage>
</organism>
<gene>
    <name evidence="2" type="ORF">ES288_D11G166500v1</name>
</gene>
<feature type="region of interest" description="Disordered" evidence="1">
    <location>
        <begin position="1"/>
        <end position="20"/>
    </location>
</feature>
<dbReference type="AlphaFoldDB" id="A0A5D2ALP1"/>
<dbReference type="EMBL" id="CM017711">
    <property type="protein sequence ID" value="TYG45348.1"/>
    <property type="molecule type" value="Genomic_DNA"/>
</dbReference>
<reference evidence="2 3" key="1">
    <citation type="submission" date="2019-06" db="EMBL/GenBank/DDBJ databases">
        <title>WGS assembly of Gossypium darwinii.</title>
        <authorList>
            <person name="Chen Z.J."/>
            <person name="Sreedasyam A."/>
            <person name="Ando A."/>
            <person name="Song Q."/>
            <person name="De L."/>
            <person name="Hulse-Kemp A."/>
            <person name="Ding M."/>
            <person name="Ye W."/>
            <person name="Kirkbride R."/>
            <person name="Jenkins J."/>
            <person name="Plott C."/>
            <person name="Lovell J."/>
            <person name="Lin Y.-M."/>
            <person name="Vaughn R."/>
            <person name="Liu B."/>
            <person name="Li W."/>
            <person name="Simpson S."/>
            <person name="Scheffler B."/>
            <person name="Saski C."/>
            <person name="Grover C."/>
            <person name="Hu G."/>
            <person name="Conover J."/>
            <person name="Carlson J."/>
            <person name="Shu S."/>
            <person name="Boston L."/>
            <person name="Williams M."/>
            <person name="Peterson D."/>
            <person name="Mcgee K."/>
            <person name="Jones D."/>
            <person name="Wendel J."/>
            <person name="Stelly D."/>
            <person name="Grimwood J."/>
            <person name="Schmutz J."/>
        </authorList>
    </citation>
    <scope>NUCLEOTIDE SEQUENCE [LARGE SCALE GENOMIC DNA]</scope>
    <source>
        <strain evidence="2">1808015.09</strain>
    </source>
</reference>
<evidence type="ECO:0000313" key="3">
    <source>
        <dbReference type="Proteomes" id="UP000323506"/>
    </source>
</evidence>
<sequence length="77" mass="8469">MEVRLNDRGSSTTSLWPFNGPAPSPTRLAIVAPPTAAAEARILQLSLRFMDYGQIIMMDPGHPVVLDLNLISKRSQH</sequence>
<name>A0A5D2ALP1_GOSDA</name>
<evidence type="ECO:0000256" key="1">
    <source>
        <dbReference type="SAM" id="MobiDB-lite"/>
    </source>
</evidence>
<keyword evidence="3" id="KW-1185">Reference proteome</keyword>
<protein>
    <submittedName>
        <fullName evidence="2">Uncharacterized protein</fullName>
    </submittedName>
</protein>
<dbReference type="Proteomes" id="UP000323506">
    <property type="component" value="Chromosome D11"/>
</dbReference>